<evidence type="ECO:0000256" key="9">
    <source>
        <dbReference type="ARBA" id="ARBA00023157"/>
    </source>
</evidence>
<dbReference type="SUPFAM" id="SSF90112">
    <property type="entry name" value="Neurotransmitter-gated ion-channel transmembrane pore"/>
    <property type="match status" value="1"/>
</dbReference>
<dbReference type="Proteomes" id="UP000085678">
    <property type="component" value="Unplaced"/>
</dbReference>
<keyword evidence="13 15" id="KW-0407">Ion channel</keyword>
<dbReference type="KEGG" id="lak:106157439"/>
<dbReference type="InterPro" id="IPR036719">
    <property type="entry name" value="Neuro-gated_channel_TM_sf"/>
</dbReference>
<keyword evidence="15" id="KW-0732">Signal</keyword>
<organism evidence="19 20">
    <name type="scientific">Lingula anatina</name>
    <name type="common">Brachiopod</name>
    <name type="synonym">Lingula unguis</name>
    <dbReference type="NCBI Taxonomy" id="7574"/>
    <lineage>
        <taxon>Eukaryota</taxon>
        <taxon>Metazoa</taxon>
        <taxon>Spiralia</taxon>
        <taxon>Lophotrochozoa</taxon>
        <taxon>Brachiopoda</taxon>
        <taxon>Linguliformea</taxon>
        <taxon>Lingulata</taxon>
        <taxon>Lingulida</taxon>
        <taxon>Linguloidea</taxon>
        <taxon>Lingulidae</taxon>
        <taxon>Lingula</taxon>
    </lineage>
</organism>
<dbReference type="PANTHER" id="PTHR18945">
    <property type="entry name" value="NEUROTRANSMITTER GATED ION CHANNEL"/>
    <property type="match status" value="1"/>
</dbReference>
<dbReference type="Pfam" id="PF02931">
    <property type="entry name" value="Neur_chan_LBD"/>
    <property type="match status" value="1"/>
</dbReference>
<dbReference type="PRINTS" id="PR00252">
    <property type="entry name" value="NRIONCHANNEL"/>
</dbReference>
<keyword evidence="3" id="KW-1003">Cell membrane</keyword>
<dbReference type="InterPro" id="IPR002394">
    <property type="entry name" value="Nicotinic_acetylcholine_rcpt"/>
</dbReference>
<keyword evidence="7 15" id="KW-0406">Ion transport</keyword>
<dbReference type="InterPro" id="IPR006202">
    <property type="entry name" value="Neur_chan_lig-bd"/>
</dbReference>
<feature type="domain" description="Neurotransmitter-gated ion-channel transmembrane" evidence="18">
    <location>
        <begin position="240"/>
        <end position="489"/>
    </location>
</feature>
<dbReference type="InterPro" id="IPR036734">
    <property type="entry name" value="Neur_chan_lig-bd_sf"/>
</dbReference>
<keyword evidence="11" id="KW-0325">Glycoprotein</keyword>
<evidence type="ECO:0000256" key="2">
    <source>
        <dbReference type="ARBA" id="ARBA00022448"/>
    </source>
</evidence>
<evidence type="ECO:0000256" key="7">
    <source>
        <dbReference type="ARBA" id="ARBA00023065"/>
    </source>
</evidence>
<dbReference type="AlphaFoldDB" id="A0A1S3HU01"/>
<proteinExistence type="inferred from homology"/>
<dbReference type="Gene3D" id="2.70.170.10">
    <property type="entry name" value="Neurotransmitter-gated ion-channel ligand-binding domain"/>
    <property type="match status" value="1"/>
</dbReference>
<name>A0A1S3HU01_LINAN</name>
<evidence type="ECO:0000256" key="6">
    <source>
        <dbReference type="ARBA" id="ARBA00023018"/>
    </source>
</evidence>
<dbReference type="SUPFAM" id="SSF63712">
    <property type="entry name" value="Nicotinic receptor ligand binding domain-like"/>
    <property type="match status" value="1"/>
</dbReference>
<evidence type="ECO:0000256" key="11">
    <source>
        <dbReference type="ARBA" id="ARBA00023180"/>
    </source>
</evidence>
<dbReference type="Pfam" id="PF02932">
    <property type="entry name" value="Neur_chan_memb"/>
    <property type="match status" value="1"/>
</dbReference>
<gene>
    <name evidence="20" type="primary">LOC106157439</name>
</gene>
<keyword evidence="8 15" id="KW-0472">Membrane</keyword>
<evidence type="ECO:0000256" key="13">
    <source>
        <dbReference type="ARBA" id="ARBA00023303"/>
    </source>
</evidence>
<keyword evidence="9" id="KW-1015">Disulfide bond</keyword>
<dbReference type="InterPro" id="IPR018000">
    <property type="entry name" value="Neurotransmitter_ion_chnl_CS"/>
</dbReference>
<evidence type="ECO:0000256" key="16">
    <source>
        <dbReference type="SAM" id="MobiDB-lite"/>
    </source>
</evidence>
<dbReference type="InterPro" id="IPR006201">
    <property type="entry name" value="Neur_channel"/>
</dbReference>
<dbReference type="NCBIfam" id="TIGR00860">
    <property type="entry name" value="LIC"/>
    <property type="match status" value="1"/>
</dbReference>
<dbReference type="InterPro" id="IPR006029">
    <property type="entry name" value="Neurotrans-gated_channel_TM"/>
</dbReference>
<feature type="transmembrane region" description="Helical" evidence="15">
    <location>
        <begin position="474"/>
        <end position="497"/>
    </location>
</feature>
<evidence type="ECO:0000256" key="12">
    <source>
        <dbReference type="ARBA" id="ARBA00023286"/>
    </source>
</evidence>
<keyword evidence="2 15" id="KW-0813">Transport</keyword>
<dbReference type="GO" id="GO:0045211">
    <property type="term" value="C:postsynaptic membrane"/>
    <property type="evidence" value="ECO:0007669"/>
    <property type="project" value="InterPro"/>
</dbReference>
<keyword evidence="6" id="KW-0770">Synapse</keyword>
<feature type="compositionally biased region" description="Basic residues" evidence="16">
    <location>
        <begin position="371"/>
        <end position="384"/>
    </location>
</feature>
<keyword evidence="10" id="KW-0675">Receptor</keyword>
<evidence type="ECO:0000256" key="15">
    <source>
        <dbReference type="RuleBase" id="RU000687"/>
    </source>
</evidence>
<dbReference type="STRING" id="7574.A0A1S3HU01"/>
<evidence type="ECO:0000256" key="5">
    <source>
        <dbReference type="ARBA" id="ARBA00022989"/>
    </source>
</evidence>
<keyword evidence="19" id="KW-1185">Reference proteome</keyword>
<evidence type="ECO:0000313" key="20">
    <source>
        <dbReference type="RefSeq" id="XP_013388534.1"/>
    </source>
</evidence>
<dbReference type="FunFam" id="1.20.58.390:FF:000073">
    <property type="entry name" value="Neuronal acetylcholine receptor subunit alpha-9-II"/>
    <property type="match status" value="1"/>
</dbReference>
<evidence type="ECO:0000256" key="8">
    <source>
        <dbReference type="ARBA" id="ARBA00023136"/>
    </source>
</evidence>
<evidence type="ECO:0000256" key="1">
    <source>
        <dbReference type="ARBA" id="ARBA00009237"/>
    </source>
</evidence>
<dbReference type="GO" id="GO:0022848">
    <property type="term" value="F:acetylcholine-gated monoatomic cation-selective channel activity"/>
    <property type="evidence" value="ECO:0007669"/>
    <property type="project" value="InterPro"/>
</dbReference>
<dbReference type="CDD" id="cd18997">
    <property type="entry name" value="LGIC_ECD_nAChR"/>
    <property type="match status" value="1"/>
</dbReference>
<feature type="signal peptide" evidence="15">
    <location>
        <begin position="1"/>
        <end position="21"/>
    </location>
</feature>
<dbReference type="Gene3D" id="1.20.58.390">
    <property type="entry name" value="Neurotransmitter-gated ion-channel transmembrane domain"/>
    <property type="match status" value="1"/>
</dbReference>
<dbReference type="FunFam" id="2.70.170.10:FF:000016">
    <property type="entry name" value="Nicotinic acetylcholine receptor subunit"/>
    <property type="match status" value="1"/>
</dbReference>
<evidence type="ECO:0000259" key="17">
    <source>
        <dbReference type="Pfam" id="PF02931"/>
    </source>
</evidence>
<dbReference type="GeneID" id="106157439"/>
<reference evidence="20" key="1">
    <citation type="submission" date="2025-08" db="UniProtKB">
        <authorList>
            <consortium name="RefSeq"/>
        </authorList>
    </citation>
    <scope>IDENTIFICATION</scope>
    <source>
        <tissue evidence="20">Gonads</tissue>
    </source>
</reference>
<feature type="chain" id="PRO_5022255161" evidence="15">
    <location>
        <begin position="22"/>
        <end position="502"/>
    </location>
</feature>
<feature type="region of interest" description="Disordered" evidence="16">
    <location>
        <begin position="367"/>
        <end position="386"/>
    </location>
</feature>
<feature type="domain" description="Neurotransmitter-gated ion-channel ligand-binding" evidence="17">
    <location>
        <begin position="27"/>
        <end position="232"/>
    </location>
</feature>
<evidence type="ECO:0000256" key="4">
    <source>
        <dbReference type="ARBA" id="ARBA00022692"/>
    </source>
</evidence>
<dbReference type="PROSITE" id="PS00236">
    <property type="entry name" value="NEUROTR_ION_CHANNEL"/>
    <property type="match status" value="1"/>
</dbReference>
<dbReference type="GO" id="GO:0004888">
    <property type="term" value="F:transmembrane signaling receptor activity"/>
    <property type="evidence" value="ECO:0007669"/>
    <property type="project" value="InterPro"/>
</dbReference>
<keyword evidence="12" id="KW-1071">Ligand-gated ion channel</keyword>
<dbReference type="OrthoDB" id="6097775at2759"/>
<sequence length="502" mass="57424">MNWRILIFIYNSFLLIGSTLCDELTAETRLKIDMLKNYSVTSRPVANLSQPVLLKVGIALNQIIDLDEKNQVMLSSIWLRLSWKDEFFHWNESEYQGLKEIRMPTSEIWKPDLTLYNDVREEERPLDRYSAVIYPDGTVFWLFPVILKSYCKLDVTYFPYDQQNCPFKFGSWGYHGFQLDVTNRSVSGDMSSFIDNGEWELVDIPVRRHEIYYGCCPEPYPDVTFYVIIKRRSLYYIFNIVLPCILIVSIALVAFYLPPESGEKVSLVITVLLALTVFMLLIAEIMPPQSEVVPLIGQYFVGAISLLSLSTALTVFVMNLHYSGNHGRPVPNWLRKLTFHWIARIVCMTKIVKRKMQVHPVCQLENGNVSPKKKSPKKPKKRQKKSDILAKISDGITLSPQPTLSPIRAPSSLSNGGICCGMANNIGGGIEETNNLLNQILTHITYLGATAADYRMLRGVESEWHLVAIIIDRLLLMIFALMTLILTLFFLCFQPSYEYSVD</sequence>
<evidence type="ECO:0000256" key="3">
    <source>
        <dbReference type="ARBA" id="ARBA00022475"/>
    </source>
</evidence>
<evidence type="ECO:0000256" key="14">
    <source>
        <dbReference type="ARBA" id="ARBA00034099"/>
    </source>
</evidence>
<feature type="transmembrane region" description="Helical" evidence="15">
    <location>
        <begin position="295"/>
        <end position="318"/>
    </location>
</feature>
<feature type="transmembrane region" description="Helical" evidence="15">
    <location>
        <begin position="265"/>
        <end position="283"/>
    </location>
</feature>
<dbReference type="InterPro" id="IPR038050">
    <property type="entry name" value="Neuro_actylchol_rec"/>
</dbReference>
<evidence type="ECO:0000259" key="18">
    <source>
        <dbReference type="Pfam" id="PF02932"/>
    </source>
</evidence>
<keyword evidence="5 15" id="KW-1133">Transmembrane helix</keyword>
<comment type="subcellular location">
    <subcellularLocation>
        <location evidence="14">Synaptic cell membrane</location>
        <topology evidence="14">Multi-pass membrane protein</topology>
    </subcellularLocation>
</comment>
<dbReference type="InParanoid" id="A0A1S3HU01"/>
<dbReference type="CDD" id="cd19051">
    <property type="entry name" value="LGIC_TM_cation"/>
    <property type="match status" value="1"/>
</dbReference>
<accession>A0A1S3HU01</accession>
<protein>
    <submittedName>
        <fullName evidence="20">Neuronal acetylcholine receptor subunit alpha-10-like isoform X1</fullName>
    </submittedName>
</protein>
<evidence type="ECO:0000256" key="10">
    <source>
        <dbReference type="ARBA" id="ARBA00023170"/>
    </source>
</evidence>
<dbReference type="RefSeq" id="XP_013388534.1">
    <property type="nucleotide sequence ID" value="XM_013533080.1"/>
</dbReference>
<evidence type="ECO:0000313" key="19">
    <source>
        <dbReference type="Proteomes" id="UP000085678"/>
    </source>
</evidence>
<dbReference type="PRINTS" id="PR00254">
    <property type="entry name" value="NICOTINICR"/>
</dbReference>
<feature type="transmembrane region" description="Helical" evidence="15">
    <location>
        <begin position="234"/>
        <end position="258"/>
    </location>
</feature>
<comment type="similarity">
    <text evidence="1">Belongs to the ligand-gated ion channel (TC 1.A.9) family. Acetylcholine receptor (TC 1.A.9.1) subfamily.</text>
</comment>
<keyword evidence="4 15" id="KW-0812">Transmembrane</keyword>